<comment type="caution">
    <text evidence="7">The sequence shown here is derived from an EMBL/GenBank/DDBJ whole genome shotgun (WGS) entry which is preliminary data.</text>
</comment>
<evidence type="ECO:0000259" key="6">
    <source>
        <dbReference type="Pfam" id="PF00535"/>
    </source>
</evidence>
<reference evidence="7" key="1">
    <citation type="submission" date="2023-07" db="EMBL/GenBank/DDBJ databases">
        <authorList>
            <person name="Kim M.K."/>
        </authorList>
    </citation>
    <scope>NUCLEOTIDE SEQUENCE</scope>
    <source>
        <strain evidence="7">ASUV-10-1</strain>
    </source>
</reference>
<dbReference type="Pfam" id="PF00535">
    <property type="entry name" value="Glycos_transf_2"/>
    <property type="match status" value="1"/>
</dbReference>
<evidence type="ECO:0000313" key="8">
    <source>
        <dbReference type="Proteomes" id="UP001176429"/>
    </source>
</evidence>
<dbReference type="PANTHER" id="PTHR43646">
    <property type="entry name" value="GLYCOSYLTRANSFERASE"/>
    <property type="match status" value="1"/>
</dbReference>
<evidence type="ECO:0000256" key="5">
    <source>
        <dbReference type="ARBA" id="ARBA00023136"/>
    </source>
</evidence>
<comment type="subcellular location">
    <subcellularLocation>
        <location evidence="1">Cell membrane</location>
    </subcellularLocation>
</comment>
<evidence type="ECO:0000256" key="3">
    <source>
        <dbReference type="ARBA" id="ARBA00022676"/>
    </source>
</evidence>
<evidence type="ECO:0000313" key="7">
    <source>
        <dbReference type="EMBL" id="MDO7877278.1"/>
    </source>
</evidence>
<keyword evidence="4" id="KW-0808">Transferase</keyword>
<dbReference type="RefSeq" id="WP_305008708.1">
    <property type="nucleotide sequence ID" value="NZ_JAUQSY010000018.1"/>
</dbReference>
<gene>
    <name evidence="7" type="ORF">Q5H93_21215</name>
</gene>
<dbReference type="PANTHER" id="PTHR43646:SF2">
    <property type="entry name" value="GLYCOSYLTRANSFERASE 2-LIKE DOMAIN-CONTAINING PROTEIN"/>
    <property type="match status" value="1"/>
</dbReference>
<protein>
    <submittedName>
        <fullName evidence="7">TIGR04283 family arsenosugar biosynthesis glycosyltransferase</fullName>
    </submittedName>
</protein>
<dbReference type="InterPro" id="IPR026461">
    <property type="entry name" value="Trfase_2_rSAM/seldom_assoc"/>
</dbReference>
<keyword evidence="2" id="KW-1003">Cell membrane</keyword>
<dbReference type="CDD" id="cd02522">
    <property type="entry name" value="GT_2_like_a"/>
    <property type="match status" value="1"/>
</dbReference>
<dbReference type="InterPro" id="IPR029044">
    <property type="entry name" value="Nucleotide-diphossugar_trans"/>
</dbReference>
<keyword evidence="8" id="KW-1185">Reference proteome</keyword>
<dbReference type="InterPro" id="IPR001173">
    <property type="entry name" value="Glyco_trans_2-like"/>
</dbReference>
<evidence type="ECO:0000256" key="2">
    <source>
        <dbReference type="ARBA" id="ARBA00022475"/>
    </source>
</evidence>
<proteinExistence type="predicted"/>
<accession>A0ABT9BG83</accession>
<evidence type="ECO:0000256" key="1">
    <source>
        <dbReference type="ARBA" id="ARBA00004236"/>
    </source>
</evidence>
<sequence length="239" mass="26711">MDPTLAPAPYLSIIIPALNEAEALTTTLPHLVANIGTGIACEILVCDGGSTDGTAAIAHTHGAQLLLAPRRGRAAQLNHGAENARGEVLYFLHADTLPPANFGHIIRRALAAGFRSGCFRLRFNVRHWVLRTSSWASRFNAPHFQFGDQSLFVQARLFRRLGPFNEQLLLMEDVEIVDRIKRLARFVVLPQSVVTSARKYLQHGVVRTEFTHLVVHTMYVLHLPQPAIARVYRRMLKKK</sequence>
<dbReference type="Gene3D" id="3.90.550.10">
    <property type="entry name" value="Spore Coat Polysaccharide Biosynthesis Protein SpsA, Chain A"/>
    <property type="match status" value="1"/>
</dbReference>
<feature type="domain" description="Glycosyltransferase 2-like" evidence="6">
    <location>
        <begin position="12"/>
        <end position="101"/>
    </location>
</feature>
<dbReference type="EMBL" id="JAUQSY010000018">
    <property type="protein sequence ID" value="MDO7877278.1"/>
    <property type="molecule type" value="Genomic_DNA"/>
</dbReference>
<name>A0ABT9BG83_9BACT</name>
<keyword evidence="3" id="KW-0328">Glycosyltransferase</keyword>
<dbReference type="NCBIfam" id="TIGR04283">
    <property type="entry name" value="glyco_like_mftF"/>
    <property type="match status" value="1"/>
</dbReference>
<keyword evidence="5" id="KW-0472">Membrane</keyword>
<evidence type="ECO:0000256" key="4">
    <source>
        <dbReference type="ARBA" id="ARBA00022679"/>
    </source>
</evidence>
<dbReference type="SUPFAM" id="SSF53448">
    <property type="entry name" value="Nucleotide-diphospho-sugar transferases"/>
    <property type="match status" value="1"/>
</dbReference>
<organism evidence="7 8">
    <name type="scientific">Hymenobacter aranciens</name>
    <dbReference type="NCBI Taxonomy" id="3063996"/>
    <lineage>
        <taxon>Bacteria</taxon>
        <taxon>Pseudomonadati</taxon>
        <taxon>Bacteroidota</taxon>
        <taxon>Cytophagia</taxon>
        <taxon>Cytophagales</taxon>
        <taxon>Hymenobacteraceae</taxon>
        <taxon>Hymenobacter</taxon>
    </lineage>
</organism>
<dbReference type="Proteomes" id="UP001176429">
    <property type="component" value="Unassembled WGS sequence"/>
</dbReference>